<dbReference type="SUPFAM" id="SSF55961">
    <property type="entry name" value="Bet v1-like"/>
    <property type="match status" value="1"/>
</dbReference>
<keyword evidence="4" id="KW-1185">Reference proteome</keyword>
<dbReference type="InterPro" id="IPR013538">
    <property type="entry name" value="ASHA1/2-like_C"/>
</dbReference>
<dbReference type="OrthoDB" id="118413at2"/>
<evidence type="ECO:0000313" key="3">
    <source>
        <dbReference type="EMBL" id="SFE88576.1"/>
    </source>
</evidence>
<dbReference type="AlphaFoldDB" id="A0A1I2E7H6"/>
<protein>
    <submittedName>
        <fullName evidence="3">Uncharacterized conserved protein YndB, AHSA1/START domain</fullName>
    </submittedName>
</protein>
<name>A0A1I2E7H6_9BACL</name>
<gene>
    <name evidence="3" type="ORF">SAMN04487969_108223</name>
</gene>
<dbReference type="Pfam" id="PF08327">
    <property type="entry name" value="AHSA1"/>
    <property type="match status" value="1"/>
</dbReference>
<organism evidence="3 4">
    <name type="scientific">Paenibacillus algorifonticola</name>
    <dbReference type="NCBI Taxonomy" id="684063"/>
    <lineage>
        <taxon>Bacteria</taxon>
        <taxon>Bacillati</taxon>
        <taxon>Bacillota</taxon>
        <taxon>Bacilli</taxon>
        <taxon>Bacillales</taxon>
        <taxon>Paenibacillaceae</taxon>
        <taxon>Paenibacillus</taxon>
    </lineage>
</organism>
<dbReference type="RefSeq" id="WP_046228972.1">
    <property type="nucleotide sequence ID" value="NZ_FONN01000008.1"/>
</dbReference>
<evidence type="ECO:0000256" key="1">
    <source>
        <dbReference type="ARBA" id="ARBA00006817"/>
    </source>
</evidence>
<evidence type="ECO:0000259" key="2">
    <source>
        <dbReference type="Pfam" id="PF08327"/>
    </source>
</evidence>
<evidence type="ECO:0000313" key="4">
    <source>
        <dbReference type="Proteomes" id="UP000183410"/>
    </source>
</evidence>
<dbReference type="Proteomes" id="UP000183410">
    <property type="component" value="Unassembled WGS sequence"/>
</dbReference>
<comment type="similarity">
    <text evidence="1">Belongs to the AHA1 family.</text>
</comment>
<dbReference type="EMBL" id="FONN01000008">
    <property type="protein sequence ID" value="SFE88576.1"/>
    <property type="molecule type" value="Genomic_DNA"/>
</dbReference>
<reference evidence="4" key="1">
    <citation type="submission" date="2016-10" db="EMBL/GenBank/DDBJ databases">
        <authorList>
            <person name="Varghese N."/>
            <person name="Submissions S."/>
        </authorList>
    </citation>
    <scope>NUCLEOTIDE SEQUENCE [LARGE SCALE GENOMIC DNA]</scope>
    <source>
        <strain evidence="4">CGMCC 1.10223</strain>
    </source>
</reference>
<sequence length="170" mass="19327">MTNKLSFKVEGQVLTMERVFDAPHKLVFEAHSTAEHLKHWWGPNGWILSACTVDFRPGGVWHYCMKCIDENQGDFYGFESWGKGVYKEIVTNEKIAYVDYFSDAEGNESADMPAADVIMTFEATEDGKTKFVSVTRYPTEEALKTVIEMGMEQGISETSDRLVAYLEELK</sequence>
<dbReference type="Gene3D" id="3.30.530.20">
    <property type="match status" value="1"/>
</dbReference>
<accession>A0A1I2E7H6</accession>
<feature type="domain" description="Activator of Hsp90 ATPase homologue 1/2-like C-terminal" evidence="2">
    <location>
        <begin position="21"/>
        <end position="167"/>
    </location>
</feature>
<proteinExistence type="inferred from homology"/>
<dbReference type="InterPro" id="IPR023393">
    <property type="entry name" value="START-like_dom_sf"/>
</dbReference>